<dbReference type="EMBL" id="CP058650">
    <property type="protein sequence ID" value="QUI25924.1"/>
    <property type="molecule type" value="Genomic_DNA"/>
</dbReference>
<dbReference type="RefSeq" id="WP_212698957.1">
    <property type="nucleotide sequence ID" value="NZ_CP058650.1"/>
</dbReference>
<dbReference type="KEGG" id="vpy:HZI73_26285"/>
<feature type="signal peptide" evidence="1">
    <location>
        <begin position="1"/>
        <end position="26"/>
    </location>
</feature>
<reference evidence="2" key="1">
    <citation type="submission" date="2020-07" db="EMBL/GenBank/DDBJ databases">
        <title>Vallitalea pronyensis genome.</title>
        <authorList>
            <person name="Postec A."/>
        </authorList>
    </citation>
    <scope>NUCLEOTIDE SEQUENCE</scope>
    <source>
        <strain evidence="2">FatNI3</strain>
        <plasmid evidence="2">pVpro</plasmid>
    </source>
</reference>
<protein>
    <submittedName>
        <fullName evidence="2">Uncharacterized protein</fullName>
    </submittedName>
</protein>
<accession>A0A8J8MQT3</accession>
<keyword evidence="2" id="KW-0614">Plasmid</keyword>
<evidence type="ECO:0000256" key="1">
    <source>
        <dbReference type="SAM" id="SignalP"/>
    </source>
</evidence>
<sequence length="1659" mass="189570">MKIKKIVVFTLVLSILLTNIHHKAFAATNSNPLSYEGISGQIPFETLSLPPDYKNKPYITVNISGKNTKLWFNTELWVDKNIGVYGHYAYVPSNDFKNYTENPDPSIKTPYYTRDGVKGEYRYHGYTVDGIRHTNKSFPIDQASTRQLEDKTWQYRYWLNPVLKAKKDGIVSNWNEDAIRWQNQDTQQWINDGMKDNIDLANSINRTNSSAQAYDYANVLTPSTLYSYGEAKMWHQNNSGYWYQTFTLNKRDGRKQTPVTLDINILDKGKHIMNVGKDSMSINVDVTITLKDEAYYDDIIEREIYYTRRDISHYNLDLNGTTYKFNGNSTTNTYSGTVNLDILRNNMSDNGDYEVKGIASVSYGEPKSDNAYATDTDKVNQKEPIPKFNKSDDLKSLFGSATLVLFSDDEPLNADKFSYRDLSRGSITKYKFELIGEDSTIVTREYNTSSVNSQTVNNLLYDLAKNKGDTYEVTLKQTVYNDSKSDTYERVIIVKKAFEQKEIIEIDIDLPDKVFDIETYEAKINGMDQKDIDRLKVTIDGTAINVTVPQFFGDGFSFGAIESNNNTEVHLIEVSATSDDDIKSFVQRWVTVYNTKPKAQLALQGTQKENRKFEAINTSDNANDPYLLQHYPTSYTYQVTAINGDMNKFHYEQIGENYTFQGAEEGIYQISCIATNRSGRSSTYNLPLVVMKDHVPAMSFDIWNNYLARSESLSMNFGVESIDGDTIINKRIKILKDTNKDGTYETSILDTELTDSFTYTPSELGHYRAIILADEAFGQETITKWLDGTEKRSNEIIRDFFVENLRPLTEIYLDIPFNFPQVDVIIAVDKNLSDSNKSQIKSKRIEYNNYLREQGINPTIEIWDMKVYQHSTPASTSRNTGSSYPSSSISYSSGDYFGTLTRYSVANNSYWQDFGYYTTEQECHTEERVVESWTCSDSRCADPWGCMMGTGKPWHTCGTRKESVTVCNNVTVWHSDNRLINNYTGYYSGTIYKYVRQEPPISSFRTNSDKYIIYVSQSGINVTASSEHQNRLSPIKEFTDLVNEHDFDVTLIGTDTIKSQSVYDHYFDTTDIMGNITKALDNIIGDNSFSSDYLMEVGQSINIETVELETEGDGIKESGFKYIHNPNYYDNSMGMYSYAESTFVDDNNWITTKPSILDKSGRLEMHHKAKDSILGYEAEELFSNIFKISVNIHRRPIAVFSLDWTYDPVLKHVRTTWVDSSYDLDHQYSDPNKGIIDRKIVYWNNAYPTEKFYKIPDNLQTGATYTISYTVKDIEKTWSDPNIQQITIATVPPPQILDAKLKTELTKFNINSVPASENLVLYDTVTRFPYNHHLEMALYSGSTIRTTNKSVSLVHATKNGDNYNWNNITYNVPSTLPDGNYTFKLLAIDDNNSNNKVQKDFNVTVKTPINLVGSVDDLTEGTPITITATTSKYANSVSLELYKGTSYSRTLTMNNTSTVGDIKTWEVTYTPNGVPEGNYTAEFTARTPNGNIERVSNNFRLNQLAILSMNIWGEWNYWRGQVNLFGKQLLNMPHRFLSYEKVHIETEIKGNPDQVYVRFSPELEAMIFTNQYGHTYSYSDHIGYTVNFPLNMTSSDGETYKVEYILPLAESTMNDEDTRLGGQYWVEVTAVKGSTTKTMRITDIDITGNTLDKIYIQPE</sequence>
<feature type="chain" id="PRO_5035221224" evidence="1">
    <location>
        <begin position="27"/>
        <end position="1659"/>
    </location>
</feature>
<name>A0A8J8MQT3_9FIRM</name>
<evidence type="ECO:0000313" key="3">
    <source>
        <dbReference type="Proteomes" id="UP000683246"/>
    </source>
</evidence>
<proteinExistence type="predicted"/>
<dbReference type="NCBIfam" id="NF047340">
    <property type="entry name" value="Athe_2463_dom"/>
    <property type="match status" value="1"/>
</dbReference>
<keyword evidence="1" id="KW-0732">Signal</keyword>
<dbReference type="Proteomes" id="UP000683246">
    <property type="component" value="Plasmid pVpro"/>
</dbReference>
<geneLocation type="plasmid" evidence="2 3">
    <name>pVpro</name>
</geneLocation>
<keyword evidence="3" id="KW-1185">Reference proteome</keyword>
<organism evidence="2 3">
    <name type="scientific">Vallitalea pronyensis</name>
    <dbReference type="NCBI Taxonomy" id="1348613"/>
    <lineage>
        <taxon>Bacteria</taxon>
        <taxon>Bacillati</taxon>
        <taxon>Bacillota</taxon>
        <taxon>Clostridia</taxon>
        <taxon>Lachnospirales</taxon>
        <taxon>Vallitaleaceae</taxon>
        <taxon>Vallitalea</taxon>
    </lineage>
</organism>
<gene>
    <name evidence="2" type="ORF">HZI73_26285</name>
</gene>
<evidence type="ECO:0000313" key="2">
    <source>
        <dbReference type="EMBL" id="QUI25924.1"/>
    </source>
</evidence>